<organism evidence="2 3">
    <name type="scientific">Nothophoma quercina</name>
    <dbReference type="NCBI Taxonomy" id="749835"/>
    <lineage>
        <taxon>Eukaryota</taxon>
        <taxon>Fungi</taxon>
        <taxon>Dikarya</taxon>
        <taxon>Ascomycota</taxon>
        <taxon>Pezizomycotina</taxon>
        <taxon>Dothideomycetes</taxon>
        <taxon>Pleosporomycetidae</taxon>
        <taxon>Pleosporales</taxon>
        <taxon>Pleosporineae</taxon>
        <taxon>Didymellaceae</taxon>
        <taxon>Nothophoma</taxon>
    </lineage>
</organism>
<dbReference type="EMBL" id="JAKIXB020000016">
    <property type="protein sequence ID" value="KAL1601236.1"/>
    <property type="molecule type" value="Genomic_DNA"/>
</dbReference>
<feature type="region of interest" description="Disordered" evidence="1">
    <location>
        <begin position="72"/>
        <end position="96"/>
    </location>
</feature>
<protein>
    <submittedName>
        <fullName evidence="2">Uncharacterized protein</fullName>
    </submittedName>
</protein>
<gene>
    <name evidence="2" type="ORF">SLS59_005388</name>
</gene>
<sequence>MRKDWLRQERERIWEAEHQRYLSGELDIPDSVLLAACAVCTMAKKRGQAYAKPVPPLTVAWWERSGALVDDQILVPNTPPRSPKRRKRRPQPTANRPSYLRNFIQSYRNMRAVSEGHRQAWEERGKLDRAVRYKYGLDEDFEIEPELFALPMPASHARYHHKQGLAGQLASKRRANRLKRRAEDYKPSRSSLALSLLADDMMLNEEDAEKLRVEEEAAELRRLASTVTTEVGYLYFVGDFECSEDWSYDIERGNMSLIYRTAGIDIDMGQLDEGHVEAEEESEEL</sequence>
<accession>A0ABR3RA09</accession>
<proteinExistence type="predicted"/>
<dbReference type="Proteomes" id="UP001521222">
    <property type="component" value="Unassembled WGS sequence"/>
</dbReference>
<evidence type="ECO:0000313" key="2">
    <source>
        <dbReference type="EMBL" id="KAL1601236.1"/>
    </source>
</evidence>
<comment type="caution">
    <text evidence="2">The sequence shown here is derived from an EMBL/GenBank/DDBJ whole genome shotgun (WGS) entry which is preliminary data.</text>
</comment>
<keyword evidence="3" id="KW-1185">Reference proteome</keyword>
<evidence type="ECO:0000256" key="1">
    <source>
        <dbReference type="SAM" id="MobiDB-lite"/>
    </source>
</evidence>
<name>A0ABR3RA09_9PLEO</name>
<reference evidence="2 3" key="1">
    <citation type="submission" date="2024-02" db="EMBL/GenBank/DDBJ databases">
        <title>De novo assembly and annotation of 12 fungi associated with fruit tree decline syndrome in Ontario, Canada.</title>
        <authorList>
            <person name="Sulman M."/>
            <person name="Ellouze W."/>
            <person name="Ilyukhin E."/>
        </authorList>
    </citation>
    <scope>NUCLEOTIDE SEQUENCE [LARGE SCALE GENOMIC DNA]</scope>
    <source>
        <strain evidence="2 3">M97-236</strain>
    </source>
</reference>
<evidence type="ECO:0000313" key="3">
    <source>
        <dbReference type="Proteomes" id="UP001521222"/>
    </source>
</evidence>